<comment type="caution">
    <text evidence="1">The sequence shown here is derived from an EMBL/GenBank/DDBJ whole genome shotgun (WGS) entry which is preliminary data.</text>
</comment>
<keyword evidence="2" id="KW-1185">Reference proteome</keyword>
<sequence length="73" mass="8503">MMDTQNFKGNNWSAREDNLDRLTSAWHTDLDLGRPLEVMCDMSNSRKLGFTAYQTEDSFTELFEKLKAEKLIP</sequence>
<dbReference type="RefSeq" id="WP_259831585.1">
    <property type="nucleotide sequence ID" value="NZ_JANZQH010000013.1"/>
</dbReference>
<evidence type="ECO:0000313" key="2">
    <source>
        <dbReference type="Proteomes" id="UP001142057"/>
    </source>
</evidence>
<reference evidence="1" key="1">
    <citation type="submission" date="2022-08" db="EMBL/GenBank/DDBJ databases">
        <title>Chryseobacterium antibioticum,isolated from the rhizosphere soil of Pyrola in Tibet.</title>
        <authorList>
            <person name="Kan Y."/>
        </authorList>
    </citation>
    <scope>NUCLEOTIDE SEQUENCE</scope>
    <source>
        <strain evidence="1">Pc2-12</strain>
    </source>
</reference>
<gene>
    <name evidence="1" type="ORF">NZD88_20335</name>
</gene>
<accession>A0ABT2IMM1</accession>
<dbReference type="Proteomes" id="UP001142057">
    <property type="component" value="Unassembled WGS sequence"/>
</dbReference>
<proteinExistence type="predicted"/>
<protein>
    <submittedName>
        <fullName evidence="1">Uncharacterized protein</fullName>
    </submittedName>
</protein>
<dbReference type="EMBL" id="JANZQH010000013">
    <property type="protein sequence ID" value="MCT2409909.1"/>
    <property type="molecule type" value="Genomic_DNA"/>
</dbReference>
<dbReference type="Gene3D" id="3.40.50.720">
    <property type="entry name" value="NAD(P)-binding Rossmann-like Domain"/>
    <property type="match status" value="1"/>
</dbReference>
<evidence type="ECO:0000313" key="1">
    <source>
        <dbReference type="EMBL" id="MCT2409909.1"/>
    </source>
</evidence>
<organism evidence="1 2">
    <name type="scientific">Chryseobacterium pyrolae</name>
    <dbReference type="NCBI Taxonomy" id="2987481"/>
    <lineage>
        <taxon>Bacteria</taxon>
        <taxon>Pseudomonadati</taxon>
        <taxon>Bacteroidota</taxon>
        <taxon>Flavobacteriia</taxon>
        <taxon>Flavobacteriales</taxon>
        <taxon>Weeksellaceae</taxon>
        <taxon>Chryseobacterium group</taxon>
        <taxon>Chryseobacterium</taxon>
    </lineage>
</organism>
<name>A0ABT2IMM1_9FLAO</name>